<feature type="transmembrane region" description="Helical" evidence="12">
    <location>
        <begin position="429"/>
        <end position="450"/>
    </location>
</feature>
<evidence type="ECO:0000313" key="14">
    <source>
        <dbReference type="Proteomes" id="UP000316726"/>
    </source>
</evidence>
<keyword evidence="8 12" id="KW-0472">Membrane</keyword>
<evidence type="ECO:0000256" key="1">
    <source>
        <dbReference type="ARBA" id="ARBA00004138"/>
    </source>
</evidence>
<dbReference type="PANTHER" id="PTHR28388">
    <property type="entry name" value="TRANSMEMBRANE PROTEIN 237"/>
    <property type="match status" value="1"/>
</dbReference>
<comment type="similarity">
    <text evidence="3">Belongs to the TMEM237 family.</text>
</comment>
<feature type="region of interest" description="Disordered" evidence="11">
    <location>
        <begin position="1"/>
        <end position="51"/>
    </location>
</feature>
<dbReference type="InterPro" id="IPR029409">
    <property type="entry name" value="TMEM237"/>
</dbReference>
<keyword evidence="7" id="KW-0969">Cilium</keyword>
<dbReference type="AlphaFoldDB" id="A0A5B8MSV8"/>
<feature type="compositionally biased region" description="Basic and acidic residues" evidence="11">
    <location>
        <begin position="90"/>
        <end position="100"/>
    </location>
</feature>
<evidence type="ECO:0000256" key="7">
    <source>
        <dbReference type="ARBA" id="ARBA00023069"/>
    </source>
</evidence>
<evidence type="ECO:0000256" key="10">
    <source>
        <dbReference type="ARBA" id="ARBA00025631"/>
    </source>
</evidence>
<evidence type="ECO:0000256" key="11">
    <source>
        <dbReference type="SAM" id="MobiDB-lite"/>
    </source>
</evidence>
<feature type="compositionally biased region" description="Basic and acidic residues" evidence="11">
    <location>
        <begin position="132"/>
        <end position="147"/>
    </location>
</feature>
<keyword evidence="14" id="KW-1185">Reference proteome</keyword>
<keyword evidence="9" id="KW-0966">Cell projection</keyword>
<dbReference type="Pfam" id="PF15383">
    <property type="entry name" value="TMEM237"/>
    <property type="match status" value="1"/>
</dbReference>
<evidence type="ECO:0000256" key="8">
    <source>
        <dbReference type="ARBA" id="ARBA00023136"/>
    </source>
</evidence>
<comment type="subcellular location">
    <subcellularLocation>
        <location evidence="1">Cell projection</location>
        <location evidence="1">Cilium</location>
    </subcellularLocation>
    <subcellularLocation>
        <location evidence="2">Membrane</location>
        <topology evidence="2">Multi-pass membrane protein</topology>
    </subcellularLocation>
</comment>
<accession>A0A5B8MSV8</accession>
<sequence>MRKARSAMEEEEPIASTSEQRRETAPVSPRKLPALRTELEPVKQQPPAQRIETPLASLAGKATMPEEAVPQSDSLGARRFSARIAKLRAKRNEAKQHQAKEGATIPEKPSMIEEEAASEVAVPAARRVPVARRPEPKPVAVEERPPVDVESAPPHELPPVEAPSPKPTVIKRALKFDESSKGGQGVSEAGSSTQISVKFGVEPAKEKEASAKPSIPHDMIYIWDENTGTLKTLREKEGTGSPGPKTRYVEDAITGTFQKVTGKASLPKRAWGKAKKIRMGGNPLSLKLMYDTTSNIFGVCYLFLQGVLGGMSLISLYMFMLLDGSTPNGAFMRFYSPLSMAFSRTFFTLIVMSILGAYDKFHKDWTLNFEPVGPSQRTIDICLLVLYLVSLLCSVINTGYDDLMHYSYRRVPDWYELELSSDFKNGYSMWYALTMIKLMCCSLSWALVSFELRPK</sequence>
<feature type="compositionally biased region" description="Low complexity" evidence="11">
    <location>
        <begin position="118"/>
        <end position="128"/>
    </location>
</feature>
<feature type="transmembrane region" description="Helical" evidence="12">
    <location>
        <begin position="296"/>
        <end position="322"/>
    </location>
</feature>
<feature type="compositionally biased region" description="Pro residues" evidence="11">
    <location>
        <begin position="155"/>
        <end position="166"/>
    </location>
</feature>
<name>A0A5B8MSV8_9CHLO</name>
<evidence type="ECO:0000256" key="2">
    <source>
        <dbReference type="ARBA" id="ARBA00004141"/>
    </source>
</evidence>
<evidence type="ECO:0000256" key="5">
    <source>
        <dbReference type="ARBA" id="ARBA00022794"/>
    </source>
</evidence>
<dbReference type="PANTHER" id="PTHR28388:SF1">
    <property type="entry name" value="TRANSMEMBRANE PROTEIN 237"/>
    <property type="match status" value="1"/>
</dbReference>
<keyword evidence="6 12" id="KW-1133">Transmembrane helix</keyword>
<dbReference type="GO" id="GO:0035869">
    <property type="term" value="C:ciliary transition zone"/>
    <property type="evidence" value="ECO:0007669"/>
    <property type="project" value="TreeGrafter"/>
</dbReference>
<proteinExistence type="inferred from homology"/>
<keyword evidence="5" id="KW-0970">Cilium biogenesis/degradation</keyword>
<dbReference type="EMBL" id="CP031043">
    <property type="protein sequence ID" value="QDZ23446.1"/>
    <property type="molecule type" value="Genomic_DNA"/>
</dbReference>
<dbReference type="Proteomes" id="UP000316726">
    <property type="component" value="Chromosome 10"/>
</dbReference>
<feature type="region of interest" description="Disordered" evidence="11">
    <location>
        <begin position="88"/>
        <end position="170"/>
    </location>
</feature>
<protein>
    <submittedName>
        <fullName evidence="13">Uncharacterized protein</fullName>
    </submittedName>
</protein>
<dbReference type="GO" id="GO:0060271">
    <property type="term" value="P:cilium assembly"/>
    <property type="evidence" value="ECO:0007669"/>
    <property type="project" value="TreeGrafter"/>
</dbReference>
<dbReference type="GO" id="GO:0016020">
    <property type="term" value="C:membrane"/>
    <property type="evidence" value="ECO:0007669"/>
    <property type="project" value="UniProtKB-SubCell"/>
</dbReference>
<evidence type="ECO:0000256" key="4">
    <source>
        <dbReference type="ARBA" id="ARBA00022692"/>
    </source>
</evidence>
<reference evidence="13 14" key="1">
    <citation type="submission" date="2018-07" db="EMBL/GenBank/DDBJ databases">
        <title>The complete nuclear genome of the prasinophyte Chloropicon primus (CCMP1205).</title>
        <authorList>
            <person name="Pombert J.-F."/>
            <person name="Otis C."/>
            <person name="Turmel M."/>
            <person name="Lemieux C."/>
        </authorList>
    </citation>
    <scope>NUCLEOTIDE SEQUENCE [LARGE SCALE GENOMIC DNA]</scope>
    <source>
        <strain evidence="13 14">CCMP1205</strain>
    </source>
</reference>
<evidence type="ECO:0000313" key="13">
    <source>
        <dbReference type="EMBL" id="QDZ23446.1"/>
    </source>
</evidence>
<evidence type="ECO:0000256" key="3">
    <source>
        <dbReference type="ARBA" id="ARBA00008783"/>
    </source>
</evidence>
<organism evidence="13 14">
    <name type="scientific">Chloropicon primus</name>
    <dbReference type="NCBI Taxonomy" id="1764295"/>
    <lineage>
        <taxon>Eukaryota</taxon>
        <taxon>Viridiplantae</taxon>
        <taxon>Chlorophyta</taxon>
        <taxon>Chloropicophyceae</taxon>
        <taxon>Chloropicales</taxon>
        <taxon>Chloropicaceae</taxon>
        <taxon>Chloropicon</taxon>
    </lineage>
</organism>
<feature type="transmembrane region" description="Helical" evidence="12">
    <location>
        <begin position="334"/>
        <end position="358"/>
    </location>
</feature>
<evidence type="ECO:0000256" key="6">
    <source>
        <dbReference type="ARBA" id="ARBA00022989"/>
    </source>
</evidence>
<comment type="function">
    <text evidence="10">Component of the transition zone in primary cilia. Required for ciliogenesis.</text>
</comment>
<gene>
    <name evidence="13" type="ORF">A3770_10p59640</name>
</gene>
<keyword evidence="4 12" id="KW-0812">Transmembrane</keyword>
<evidence type="ECO:0000256" key="12">
    <source>
        <dbReference type="SAM" id="Phobius"/>
    </source>
</evidence>
<evidence type="ECO:0000256" key="9">
    <source>
        <dbReference type="ARBA" id="ARBA00023273"/>
    </source>
</evidence>
<feature type="transmembrane region" description="Helical" evidence="12">
    <location>
        <begin position="379"/>
        <end position="400"/>
    </location>
</feature>